<feature type="non-terminal residue" evidence="1">
    <location>
        <position position="1"/>
    </location>
</feature>
<dbReference type="EMBL" id="CAJVQC010111365">
    <property type="protein sequence ID" value="CAG8835222.1"/>
    <property type="molecule type" value="Genomic_DNA"/>
</dbReference>
<keyword evidence="2" id="KW-1185">Reference proteome</keyword>
<comment type="caution">
    <text evidence="1">The sequence shown here is derived from an EMBL/GenBank/DDBJ whole genome shotgun (WGS) entry which is preliminary data.</text>
</comment>
<organism evidence="1 2">
    <name type="scientific">Racocetra persica</name>
    <dbReference type="NCBI Taxonomy" id="160502"/>
    <lineage>
        <taxon>Eukaryota</taxon>
        <taxon>Fungi</taxon>
        <taxon>Fungi incertae sedis</taxon>
        <taxon>Mucoromycota</taxon>
        <taxon>Glomeromycotina</taxon>
        <taxon>Glomeromycetes</taxon>
        <taxon>Diversisporales</taxon>
        <taxon>Gigasporaceae</taxon>
        <taxon>Racocetra</taxon>
    </lineage>
</organism>
<name>A0ACA9SC74_9GLOM</name>
<evidence type="ECO:0000313" key="1">
    <source>
        <dbReference type="EMBL" id="CAG8835222.1"/>
    </source>
</evidence>
<proteinExistence type="predicted"/>
<dbReference type="Proteomes" id="UP000789920">
    <property type="component" value="Unassembled WGS sequence"/>
</dbReference>
<feature type="non-terminal residue" evidence="1">
    <location>
        <position position="58"/>
    </location>
</feature>
<sequence>SIKKKLMVLCYLEHINSVRATTKYFEIKPKQVRDWCNKKQELLNTAHYALTLNYSQQA</sequence>
<accession>A0ACA9SC74</accession>
<reference evidence="1" key="1">
    <citation type="submission" date="2021-06" db="EMBL/GenBank/DDBJ databases">
        <authorList>
            <person name="Kallberg Y."/>
            <person name="Tangrot J."/>
            <person name="Rosling A."/>
        </authorList>
    </citation>
    <scope>NUCLEOTIDE SEQUENCE</scope>
    <source>
        <strain evidence="1">MA461A</strain>
    </source>
</reference>
<evidence type="ECO:0000313" key="2">
    <source>
        <dbReference type="Proteomes" id="UP000789920"/>
    </source>
</evidence>
<gene>
    <name evidence="1" type="ORF">RPERSI_LOCUS29468</name>
</gene>
<protein>
    <submittedName>
        <fullName evidence="1">29402_t:CDS:1</fullName>
    </submittedName>
</protein>